<name>A0A2G5EXK9_AQUCA</name>
<dbReference type="Pfam" id="PF04646">
    <property type="entry name" value="DUF604"/>
    <property type="match status" value="1"/>
</dbReference>
<dbReference type="EMBL" id="KZ305020">
    <property type="protein sequence ID" value="PIA60462.1"/>
    <property type="molecule type" value="Genomic_DNA"/>
</dbReference>
<organism evidence="2 3">
    <name type="scientific">Aquilegia coerulea</name>
    <name type="common">Rocky mountain columbine</name>
    <dbReference type="NCBI Taxonomy" id="218851"/>
    <lineage>
        <taxon>Eukaryota</taxon>
        <taxon>Viridiplantae</taxon>
        <taxon>Streptophyta</taxon>
        <taxon>Embryophyta</taxon>
        <taxon>Tracheophyta</taxon>
        <taxon>Spermatophyta</taxon>
        <taxon>Magnoliopsida</taxon>
        <taxon>Ranunculales</taxon>
        <taxon>Ranunculaceae</taxon>
        <taxon>Thalictroideae</taxon>
        <taxon>Aquilegia</taxon>
    </lineage>
</organism>
<keyword evidence="1" id="KW-0472">Membrane</keyword>
<evidence type="ECO:0000256" key="1">
    <source>
        <dbReference type="SAM" id="Phobius"/>
    </source>
</evidence>
<gene>
    <name evidence="2" type="ORF">AQUCO_00300161v1</name>
</gene>
<dbReference type="InterPro" id="IPR006740">
    <property type="entry name" value="DUF604"/>
</dbReference>
<proteinExistence type="predicted"/>
<keyword evidence="3" id="KW-1185">Reference proteome</keyword>
<keyword evidence="1" id="KW-0812">Transmembrane</keyword>
<dbReference type="OrthoDB" id="421979at2759"/>
<evidence type="ECO:0000313" key="2">
    <source>
        <dbReference type="EMBL" id="PIA60462.1"/>
    </source>
</evidence>
<dbReference type="AlphaFoldDB" id="A0A2G5EXK9"/>
<sequence length="536" mass="60575">MSLNQDSSLEINKFIDSYSPSLKHGGAGGGGGGGVVGGNLILFLIKAIIITFVLTSLSFVFYSAYSHHNQWSRRRCPLCLTTSNSPDNETTTTTNTIIINTNTHDHDHDHHRHQVSREYLEKPTDISHIVFGIGGSINTWNDRKHYSELWWKTNLTRGFVWLDQKPNNTNDWSSSSSSPPYRVSENTSRFRDGLRPAIRISRIIVESFRLGLKHVRWFVMGDDDTVFFANNLVTLLSSYDHNQMYYIGGNSESVEQNVMHSYGMAFGGGGFAISYGLAVQLNKVLDGCIDRYWYMYGSDERIDACLNELGIPLTRHLGFHQFDIRGNPYGILAAHPIAPLISLHHLDAVTPLFPNNTRLDSLKLLLGAYEVDPGRILQHSFCHDLERNWSISVSWGYSVQIYPSLLNAKVLGAALLTFKTWRSWNDAPFTFNTRTISSDPCERPILYFLDRVDDLGNGETLTSYKRFVGETGMDCDKAALAAHRITVSATRMEPDEWKKAPRRQCCEIVNRKNGVETVIHVRMRKCKPWESVAALS</sequence>
<evidence type="ECO:0000313" key="3">
    <source>
        <dbReference type="Proteomes" id="UP000230069"/>
    </source>
</evidence>
<protein>
    <submittedName>
        <fullName evidence="2">Uncharacterized protein</fullName>
    </submittedName>
</protein>
<dbReference type="InParanoid" id="A0A2G5EXK9"/>
<dbReference type="PANTHER" id="PTHR10811">
    <property type="entry name" value="FRINGE-RELATED"/>
    <property type="match status" value="1"/>
</dbReference>
<accession>A0A2G5EXK9</accession>
<keyword evidence="1" id="KW-1133">Transmembrane helix</keyword>
<dbReference type="FunFam" id="3.90.550.50:FF:000006">
    <property type="entry name" value="Fringe-related protein-like"/>
    <property type="match status" value="1"/>
</dbReference>
<feature type="transmembrane region" description="Helical" evidence="1">
    <location>
        <begin position="40"/>
        <end position="65"/>
    </location>
</feature>
<dbReference type="Gene3D" id="3.90.550.50">
    <property type="match status" value="1"/>
</dbReference>
<reference evidence="2 3" key="1">
    <citation type="submission" date="2017-09" db="EMBL/GenBank/DDBJ databases">
        <title>WGS assembly of Aquilegia coerulea Goldsmith.</title>
        <authorList>
            <person name="Hodges S."/>
            <person name="Kramer E."/>
            <person name="Nordborg M."/>
            <person name="Tomkins J."/>
            <person name="Borevitz J."/>
            <person name="Derieg N."/>
            <person name="Yan J."/>
            <person name="Mihaltcheva S."/>
            <person name="Hayes R.D."/>
            <person name="Rokhsar D."/>
        </authorList>
    </citation>
    <scope>NUCLEOTIDE SEQUENCE [LARGE SCALE GENOMIC DNA]</scope>
    <source>
        <strain evidence="3">cv. Goldsmith</strain>
    </source>
</reference>
<dbReference type="Proteomes" id="UP000230069">
    <property type="component" value="Unassembled WGS sequence"/>
</dbReference>
<dbReference type="STRING" id="218851.A0A2G5EXK9"/>